<gene>
    <name evidence="2" type="ORF">CARUB_v10021955mg</name>
</gene>
<dbReference type="InterPro" id="IPR036013">
    <property type="entry name" value="Band_7/SPFH_dom_sf"/>
</dbReference>
<dbReference type="GO" id="GO:0007005">
    <property type="term" value="P:mitochondrion organization"/>
    <property type="evidence" value="ECO:0007669"/>
    <property type="project" value="TreeGrafter"/>
</dbReference>
<proteinExistence type="predicted"/>
<dbReference type="SUPFAM" id="SSF117892">
    <property type="entry name" value="Band 7/SPFH domain"/>
    <property type="match status" value="1"/>
</dbReference>
<feature type="non-terminal residue" evidence="2">
    <location>
        <position position="1"/>
    </location>
</feature>
<keyword evidence="1" id="KW-0812">Transmembrane</keyword>
<dbReference type="Gene3D" id="3.30.479.30">
    <property type="entry name" value="Band 7 domain"/>
    <property type="match status" value="1"/>
</dbReference>
<evidence type="ECO:0000256" key="1">
    <source>
        <dbReference type="SAM" id="Phobius"/>
    </source>
</evidence>
<feature type="transmembrane region" description="Helical" evidence="1">
    <location>
        <begin position="14"/>
        <end position="32"/>
    </location>
</feature>
<dbReference type="eggNOG" id="KOG2620">
    <property type="taxonomic scope" value="Eukaryota"/>
</dbReference>
<dbReference type="Proteomes" id="UP000029121">
    <property type="component" value="Unassembled WGS sequence"/>
</dbReference>
<sequence>GYMSLSLVLLDKGIVVYVLWNALCICSFMCLIPEASWQEAINVAAKDWGLQCLRYEIRDIMPPNGVRVAMEMQAEAVEREPRFSRERQAHINRADGKKSSVILESEAAQMDQVKRTQAIHQVRPKQILAKAKATAKFGNGHCLSRLRILEIWEISQP</sequence>
<keyword evidence="1" id="KW-0472">Membrane</keyword>
<dbReference type="PANTHER" id="PTHR43327">
    <property type="entry name" value="STOMATIN-LIKE PROTEIN 2, MITOCHONDRIAL"/>
    <property type="match status" value="1"/>
</dbReference>
<organism evidence="2 3">
    <name type="scientific">Capsella rubella</name>
    <dbReference type="NCBI Taxonomy" id="81985"/>
    <lineage>
        <taxon>Eukaryota</taxon>
        <taxon>Viridiplantae</taxon>
        <taxon>Streptophyta</taxon>
        <taxon>Embryophyta</taxon>
        <taxon>Tracheophyta</taxon>
        <taxon>Spermatophyta</taxon>
        <taxon>Magnoliopsida</taxon>
        <taxon>eudicotyledons</taxon>
        <taxon>Gunneridae</taxon>
        <taxon>Pentapetalae</taxon>
        <taxon>rosids</taxon>
        <taxon>malvids</taxon>
        <taxon>Brassicales</taxon>
        <taxon>Brassicaceae</taxon>
        <taxon>Camelineae</taxon>
        <taxon>Capsella</taxon>
    </lineage>
</organism>
<dbReference type="InterPro" id="IPR050710">
    <property type="entry name" value="Band7/mec-2_domain"/>
</dbReference>
<dbReference type="GO" id="GO:0005739">
    <property type="term" value="C:mitochondrion"/>
    <property type="evidence" value="ECO:0007669"/>
    <property type="project" value="TreeGrafter"/>
</dbReference>
<dbReference type="EMBL" id="KB870806">
    <property type="protein sequence ID" value="EOA34425.1"/>
    <property type="molecule type" value="Genomic_DNA"/>
</dbReference>
<keyword evidence="3" id="KW-1185">Reference proteome</keyword>
<keyword evidence="1" id="KW-1133">Transmembrane helix</keyword>
<dbReference type="PANTHER" id="PTHR43327:SF10">
    <property type="entry name" value="STOMATIN-LIKE PROTEIN 2, MITOCHONDRIAL"/>
    <property type="match status" value="1"/>
</dbReference>
<evidence type="ECO:0000313" key="3">
    <source>
        <dbReference type="Proteomes" id="UP000029121"/>
    </source>
</evidence>
<dbReference type="STRING" id="81985.R0I8L3"/>
<accession>R0I8L3</accession>
<evidence type="ECO:0000313" key="2">
    <source>
        <dbReference type="EMBL" id="EOA34425.1"/>
    </source>
</evidence>
<protein>
    <submittedName>
        <fullName evidence="2">Uncharacterized protein</fullName>
    </submittedName>
</protein>
<dbReference type="AlphaFoldDB" id="R0I8L3"/>
<name>R0I8L3_9BRAS</name>
<reference evidence="3" key="1">
    <citation type="journal article" date="2013" name="Nat. Genet.">
        <title>The Capsella rubella genome and the genomic consequences of rapid mating system evolution.</title>
        <authorList>
            <person name="Slotte T."/>
            <person name="Hazzouri K.M."/>
            <person name="Agren J.A."/>
            <person name="Koenig D."/>
            <person name="Maumus F."/>
            <person name="Guo Y.L."/>
            <person name="Steige K."/>
            <person name="Platts A.E."/>
            <person name="Escobar J.S."/>
            <person name="Newman L.K."/>
            <person name="Wang W."/>
            <person name="Mandakova T."/>
            <person name="Vello E."/>
            <person name="Smith L.M."/>
            <person name="Henz S.R."/>
            <person name="Steffen J."/>
            <person name="Takuno S."/>
            <person name="Brandvain Y."/>
            <person name="Coop G."/>
            <person name="Andolfatto P."/>
            <person name="Hu T.T."/>
            <person name="Blanchette M."/>
            <person name="Clark R.M."/>
            <person name="Quesneville H."/>
            <person name="Nordborg M."/>
            <person name="Gaut B.S."/>
            <person name="Lysak M.A."/>
            <person name="Jenkins J."/>
            <person name="Grimwood J."/>
            <person name="Chapman J."/>
            <person name="Prochnik S."/>
            <person name="Shu S."/>
            <person name="Rokhsar D."/>
            <person name="Schmutz J."/>
            <person name="Weigel D."/>
            <person name="Wright S.I."/>
        </authorList>
    </citation>
    <scope>NUCLEOTIDE SEQUENCE [LARGE SCALE GENOMIC DNA]</scope>
    <source>
        <strain evidence="3">cv. Monte Gargano</strain>
    </source>
</reference>